<keyword evidence="2" id="KW-1185">Reference proteome</keyword>
<evidence type="ECO:0000313" key="2">
    <source>
        <dbReference type="Proteomes" id="UP000027192"/>
    </source>
</evidence>
<organism evidence="1 2">
    <name type="scientific">Photobacterium galatheae</name>
    <dbReference type="NCBI Taxonomy" id="1654360"/>
    <lineage>
        <taxon>Bacteria</taxon>
        <taxon>Pseudomonadati</taxon>
        <taxon>Pseudomonadota</taxon>
        <taxon>Gammaproteobacteria</taxon>
        <taxon>Vibrionales</taxon>
        <taxon>Vibrionaceae</taxon>
        <taxon>Photobacterium</taxon>
    </lineage>
</organism>
<reference evidence="1 2" key="1">
    <citation type="submission" date="2014-04" db="EMBL/GenBank/DDBJ databases">
        <title>Draft genome sequence of Photobacterium halotolerans S2753: a solonamide, ngercheumicin and holomycin producer.</title>
        <authorList>
            <person name="Machado H.R."/>
            <person name="Gram L."/>
        </authorList>
    </citation>
    <scope>NUCLEOTIDE SEQUENCE [LARGE SCALE GENOMIC DNA]</scope>
    <source>
        <strain evidence="1 2">S2753</strain>
    </source>
</reference>
<proteinExistence type="predicted"/>
<name>A0A066RVP2_9GAMM</name>
<accession>A0A066RVP2</accession>
<dbReference type="EMBL" id="JMIB01000019">
    <property type="protein sequence ID" value="KDM91747.1"/>
    <property type="molecule type" value="Genomic_DNA"/>
</dbReference>
<evidence type="ECO:0000313" key="1">
    <source>
        <dbReference type="EMBL" id="KDM91747.1"/>
    </source>
</evidence>
<gene>
    <name evidence="1" type="ORF">EA58_10285</name>
</gene>
<dbReference type="AlphaFoldDB" id="A0A066RVP2"/>
<sequence>MSIRERIEDIEQRLTAAYQEGDYQQVRMLENQLKEIRGLHSIVDDREPYSPEGRFYPEDGE</sequence>
<comment type="caution">
    <text evidence="1">The sequence shown here is derived from an EMBL/GenBank/DDBJ whole genome shotgun (WGS) entry which is preliminary data.</text>
</comment>
<dbReference type="RefSeq" id="WP_036751872.1">
    <property type="nucleotide sequence ID" value="NZ_JAGSGC010000007.1"/>
</dbReference>
<protein>
    <submittedName>
        <fullName evidence="1">Uncharacterized protein</fullName>
    </submittedName>
</protein>
<dbReference type="Proteomes" id="UP000027192">
    <property type="component" value="Unassembled WGS sequence"/>
</dbReference>
<dbReference type="OrthoDB" id="5824496at2"/>